<evidence type="ECO:0000256" key="3">
    <source>
        <dbReference type="ARBA" id="ARBA00022722"/>
    </source>
</evidence>
<evidence type="ECO:0000256" key="1">
    <source>
        <dbReference type="ARBA" id="ARBA00000983"/>
    </source>
</evidence>
<dbReference type="GO" id="GO:0005634">
    <property type="term" value="C:nucleus"/>
    <property type="evidence" value="ECO:0007669"/>
    <property type="project" value="UniProtKB-SubCell"/>
</dbReference>
<dbReference type="EMBL" id="SEKV01000272">
    <property type="protein sequence ID" value="TFY60075.1"/>
    <property type="molecule type" value="Genomic_DNA"/>
</dbReference>
<dbReference type="InterPro" id="IPR014883">
    <property type="entry name" value="VRR_NUC"/>
</dbReference>
<evidence type="ECO:0000256" key="7">
    <source>
        <dbReference type="ARBA" id="ARBA00023211"/>
    </source>
</evidence>
<dbReference type="GO" id="GO:0017108">
    <property type="term" value="F:5'-flap endonuclease activity"/>
    <property type="evidence" value="ECO:0007669"/>
    <property type="project" value="TreeGrafter"/>
</dbReference>
<dbReference type="Pfam" id="PF21315">
    <property type="entry name" value="FAN1_HTH"/>
    <property type="match status" value="1"/>
</dbReference>
<evidence type="ECO:0000256" key="5">
    <source>
        <dbReference type="ARBA" id="ARBA00022801"/>
    </source>
</evidence>
<comment type="subcellular location">
    <subcellularLocation>
        <location evidence="8">Nucleus</location>
    </subcellularLocation>
</comment>
<comment type="similarity">
    <text evidence="2 8">Belongs to the FAN1 family.</text>
</comment>
<evidence type="ECO:0000256" key="8">
    <source>
        <dbReference type="RuleBase" id="RU365033"/>
    </source>
</evidence>
<evidence type="ECO:0000259" key="10">
    <source>
        <dbReference type="SMART" id="SM00990"/>
    </source>
</evidence>
<dbReference type="PANTHER" id="PTHR15749">
    <property type="entry name" value="FANCONI-ASSOCIATED NUCLEASE 1"/>
    <property type="match status" value="1"/>
</dbReference>
<feature type="compositionally biased region" description="Acidic residues" evidence="9">
    <location>
        <begin position="852"/>
        <end position="869"/>
    </location>
</feature>
<dbReference type="EC" id="3.1.4.1" evidence="8"/>
<feature type="domain" description="VRR-NUC" evidence="10">
    <location>
        <begin position="709"/>
        <end position="825"/>
    </location>
</feature>
<dbReference type="PANTHER" id="PTHR15749:SF4">
    <property type="entry name" value="FANCONI-ASSOCIATED NUCLEASE 1"/>
    <property type="match status" value="1"/>
</dbReference>
<dbReference type="GO" id="GO:0036297">
    <property type="term" value="P:interstrand cross-link repair"/>
    <property type="evidence" value="ECO:0007669"/>
    <property type="project" value="InterPro"/>
</dbReference>
<dbReference type="GO" id="GO:0070336">
    <property type="term" value="F:flap-structured DNA binding"/>
    <property type="evidence" value="ECO:0007669"/>
    <property type="project" value="TreeGrafter"/>
</dbReference>
<gene>
    <name evidence="11" type="ORF">EVJ58_g5377</name>
</gene>
<dbReference type="GO" id="GO:0008409">
    <property type="term" value="F:5'-3' exonuclease activity"/>
    <property type="evidence" value="ECO:0007669"/>
    <property type="project" value="TreeGrafter"/>
</dbReference>
<evidence type="ECO:0000313" key="11">
    <source>
        <dbReference type="EMBL" id="TFY60075.1"/>
    </source>
</evidence>
<sequence length="928" mass="103616">MLPKSPTAMVAETLLFGSGPEEGPERVDPGSMEAAVVDGTDGTEARVSMYVSLFEDMVSTVLAKEHCLFTLDEIACLGRYSKLSYHARYLLVRLCLRKADKWHRLSALKYEGELGNNVRPAIAELCGKAHSPAAGNASPVKAEVKVEQEAEPLSLSHEPPWDPAKIGQVDPAVKIESTEPKVKTEEPEIIDLTLETDADELPQIGAPPLARKPREEFEQGPVPGSVHASFAEDESGATLRELLECLALEELKATAKQFKVKGSSKDVLIDELIRTCSGQATLGFFLGQPKKRSKKGNSTVLTQSNVFLSGRTQADRLRAVVMKTLETCVRINDHIIKLLRRINLVYFRKTQQAPSMLTESILAYARKRSYSSYQYDRTPTIWPSRAALLAYEEALEKEAQVDAILDGTSNASFRVRSSTSRTPGPAAKRVKTPVTPRKNDKGKAEDAMDVDNRPGAENENSELDGPTKRKARALKPIFQDVYEQWKNMVQVKAEVAGRPRGLERFDCGHVLTRVVCKGSAALGMLGEHEYELEVLEALLAQRRWRRGRRGRWYERRALLLMKFQRYEVAKAAVIEALEDDDTHIVFRPKLERRLTTLEKRLKVPEEERHTCEGKLEKAAVVQMTGTRVYHRETSLKLDPFGRNINKASKAPAQGTRNDVRVQTSIPSDWVQPGIVPLEKHPPEHAPLDIVEDTFYYTRQHLIDPRLEELKSGQGPEIIERVFTEHGEKKTWCVGVQWDLFEKNDLLEIAECLGGVALAVICRLMCEDYAGRTGGVPDLIVWHSATRESKFVEVKGPGDKLQENQKVWIDVLLQAGVVVEECRVVEQGAESTTAKKSKKKATRPLKRKRVASDSEEDPVEPESEDEEEIDYSQLDAGAAVGRASPPSTPKKPPPRKIVNRAEVVITTSPAQVYASAKKRRRARSMSPEV</sequence>
<dbReference type="InterPro" id="IPR049125">
    <property type="entry name" value="FAN1-like_WH"/>
</dbReference>
<comment type="caution">
    <text evidence="11">The sequence shown here is derived from an EMBL/GenBank/DDBJ whole genome shotgun (WGS) entry which is preliminary data.</text>
</comment>
<keyword evidence="4 8" id="KW-0479">Metal-binding</keyword>
<evidence type="ECO:0000256" key="9">
    <source>
        <dbReference type="SAM" id="MobiDB-lite"/>
    </source>
</evidence>
<feature type="region of interest" description="Disordered" evidence="9">
    <location>
        <begin position="414"/>
        <end position="468"/>
    </location>
</feature>
<dbReference type="InterPro" id="IPR033315">
    <property type="entry name" value="Fan1-like"/>
</dbReference>
<feature type="compositionally biased region" description="Basic residues" evidence="9">
    <location>
        <begin position="834"/>
        <end position="848"/>
    </location>
</feature>
<dbReference type="Pfam" id="PF21170">
    <property type="entry name" value="FAN1_TPR"/>
    <property type="match status" value="1"/>
</dbReference>
<evidence type="ECO:0000256" key="6">
    <source>
        <dbReference type="ARBA" id="ARBA00022842"/>
    </source>
</evidence>
<comment type="function">
    <text evidence="8">Nuclease required for the repair of DNA interstrand cross-links (ICL). Acts as a 5'-3' exonuclease that anchors at a cut end of DNA and cleaves DNA successively at every third nucleotide, allowing to excise an ICL from one strand through flanking incisions.</text>
</comment>
<comment type="catalytic activity">
    <reaction evidence="1 8">
        <text>Hydrolytically removes 5'-nucleotides successively from the 3'-hydroxy termini of 3'-hydroxy-terminated oligonucleotides.</text>
        <dbReference type="EC" id="3.1.4.1"/>
    </reaction>
</comment>
<feature type="compositionally biased region" description="Basic and acidic residues" evidence="9">
    <location>
        <begin position="437"/>
        <end position="456"/>
    </location>
</feature>
<dbReference type="Proteomes" id="UP000298390">
    <property type="component" value="Unassembled WGS sequence"/>
</dbReference>
<dbReference type="InterPro" id="IPR049132">
    <property type="entry name" value="FAN1-like_euk"/>
</dbReference>
<reference evidence="11 12" key="1">
    <citation type="submission" date="2019-01" db="EMBL/GenBank/DDBJ databases">
        <title>Genome sequencing of the rare red list fungi Fomitopsis rosea.</title>
        <authorList>
            <person name="Buettner E."/>
            <person name="Kellner H."/>
        </authorList>
    </citation>
    <scope>NUCLEOTIDE SEQUENCE [LARGE SCALE GENOMIC DNA]</scope>
    <source>
        <strain evidence="11 12">DSM 105464</strain>
    </source>
</reference>
<dbReference type="AlphaFoldDB" id="A0A4Y9YCL5"/>
<keyword evidence="8" id="KW-0227">DNA damage</keyword>
<keyword evidence="6 8" id="KW-0460">Magnesium</keyword>
<dbReference type="InterPro" id="IPR011856">
    <property type="entry name" value="tRNA_endonuc-like_dom_sf"/>
</dbReference>
<dbReference type="InterPro" id="IPR049126">
    <property type="entry name" value="FAN1-like_TPR"/>
</dbReference>
<accession>A0A4Y9YCL5</accession>
<evidence type="ECO:0000256" key="4">
    <source>
        <dbReference type="ARBA" id="ARBA00022723"/>
    </source>
</evidence>
<dbReference type="STRING" id="34475.A0A4Y9YCL5"/>
<keyword evidence="3 8" id="KW-0540">Nuclease</keyword>
<dbReference type="CDD" id="cd22326">
    <property type="entry name" value="FAN1-like"/>
    <property type="match status" value="1"/>
</dbReference>
<dbReference type="Gene3D" id="3.40.1350.10">
    <property type="match status" value="1"/>
</dbReference>
<comment type="cofactor">
    <cofactor evidence="8">
        <name>Mg(2+)</name>
        <dbReference type="ChEBI" id="CHEBI:18420"/>
    </cofactor>
    <cofactor evidence="8">
        <name>Mn(2+)</name>
        <dbReference type="ChEBI" id="CHEBI:29035"/>
    </cofactor>
</comment>
<dbReference type="GO" id="GO:0004528">
    <property type="term" value="F:phosphodiesterase I activity"/>
    <property type="evidence" value="ECO:0007669"/>
    <property type="project" value="UniProtKB-EC"/>
</dbReference>
<evidence type="ECO:0000313" key="12">
    <source>
        <dbReference type="Proteomes" id="UP000298390"/>
    </source>
</evidence>
<evidence type="ECO:0000256" key="2">
    <source>
        <dbReference type="ARBA" id="ARBA00005533"/>
    </source>
</evidence>
<dbReference type="GO" id="GO:0046872">
    <property type="term" value="F:metal ion binding"/>
    <property type="evidence" value="ECO:0007669"/>
    <property type="project" value="UniProtKB-KW"/>
</dbReference>
<protein>
    <recommendedName>
        <fullName evidence="8">Fanconi-associated nuclease</fullName>
        <ecNumber evidence="8">3.1.4.1</ecNumber>
    </recommendedName>
</protein>
<keyword evidence="7 8" id="KW-0464">Manganese</keyword>
<keyword evidence="8" id="KW-0234">DNA repair</keyword>
<organism evidence="11 12">
    <name type="scientific">Rhodofomes roseus</name>
    <dbReference type="NCBI Taxonomy" id="34475"/>
    <lineage>
        <taxon>Eukaryota</taxon>
        <taxon>Fungi</taxon>
        <taxon>Dikarya</taxon>
        <taxon>Basidiomycota</taxon>
        <taxon>Agaricomycotina</taxon>
        <taxon>Agaricomycetes</taxon>
        <taxon>Polyporales</taxon>
        <taxon>Rhodofomes</taxon>
    </lineage>
</organism>
<keyword evidence="5 8" id="KW-0378">Hydrolase</keyword>
<name>A0A4Y9YCL5_9APHY</name>
<proteinExistence type="inferred from homology"/>
<keyword evidence="8" id="KW-0539">Nucleus</keyword>
<feature type="region of interest" description="Disordered" evidence="9">
    <location>
        <begin position="828"/>
        <end position="928"/>
    </location>
</feature>
<dbReference type="SMART" id="SM00990">
    <property type="entry name" value="VRR_NUC"/>
    <property type="match status" value="1"/>
</dbReference>
<dbReference type="Pfam" id="PF08774">
    <property type="entry name" value="VRR_NUC"/>
    <property type="match status" value="1"/>
</dbReference>